<reference evidence="2" key="1">
    <citation type="journal article" date="2020" name="bioRxiv">
        <title>Whole genome comparisons of ergot fungi reveals the divergence and evolution of species within the genus Claviceps are the result of varying mechanisms driving genome evolution and host range expansion.</title>
        <authorList>
            <person name="Wyka S.A."/>
            <person name="Mondo S.J."/>
            <person name="Liu M."/>
            <person name="Dettman J."/>
            <person name="Nalam V."/>
            <person name="Broders K.D."/>
        </authorList>
    </citation>
    <scope>NUCLEOTIDE SEQUENCE</scope>
    <source>
        <strain evidence="2">CCC 489</strain>
    </source>
</reference>
<evidence type="ECO:0000313" key="3">
    <source>
        <dbReference type="Proteomes" id="UP000811619"/>
    </source>
</evidence>
<feature type="compositionally biased region" description="Polar residues" evidence="1">
    <location>
        <begin position="40"/>
        <end position="58"/>
    </location>
</feature>
<comment type="caution">
    <text evidence="2">The sequence shown here is derived from an EMBL/GenBank/DDBJ whole genome shotgun (WGS) entry which is preliminary data.</text>
</comment>
<keyword evidence="3" id="KW-1185">Reference proteome</keyword>
<proteinExistence type="predicted"/>
<sequence length="118" mass="13663">MSTARTRYEVNKTRIRDLREEIPVWQQMLKEVEGVAAISDSMSPQEKQQLSSSANSVSRLRKSDRPNSIEETEEYMNHSGGDIKVKLQQLHIELDHLESEQRRLEQEMQVHQQSGGSK</sequence>
<dbReference type="OrthoDB" id="10471416at2759"/>
<name>A0A8K0J6W2_9HYPO</name>
<feature type="compositionally biased region" description="Polar residues" evidence="1">
    <location>
        <begin position="109"/>
        <end position="118"/>
    </location>
</feature>
<dbReference type="AlphaFoldDB" id="A0A8K0J6W2"/>
<feature type="region of interest" description="Disordered" evidence="1">
    <location>
        <begin position="98"/>
        <end position="118"/>
    </location>
</feature>
<evidence type="ECO:0000256" key="1">
    <source>
        <dbReference type="SAM" id="MobiDB-lite"/>
    </source>
</evidence>
<feature type="region of interest" description="Disordered" evidence="1">
    <location>
        <begin position="40"/>
        <end position="82"/>
    </location>
</feature>
<feature type="compositionally biased region" description="Basic and acidic residues" evidence="1">
    <location>
        <begin position="98"/>
        <end position="108"/>
    </location>
</feature>
<dbReference type="Proteomes" id="UP000811619">
    <property type="component" value="Unassembled WGS sequence"/>
</dbReference>
<protein>
    <submittedName>
        <fullName evidence="2">Uncharacterized protein</fullName>
    </submittedName>
</protein>
<dbReference type="EMBL" id="SRPY01000289">
    <property type="protein sequence ID" value="KAG5926200.1"/>
    <property type="molecule type" value="Genomic_DNA"/>
</dbReference>
<evidence type="ECO:0000313" key="2">
    <source>
        <dbReference type="EMBL" id="KAG5926200.1"/>
    </source>
</evidence>
<accession>A0A8K0J6W2</accession>
<organism evidence="2 3">
    <name type="scientific">Claviceps africana</name>
    <dbReference type="NCBI Taxonomy" id="83212"/>
    <lineage>
        <taxon>Eukaryota</taxon>
        <taxon>Fungi</taxon>
        <taxon>Dikarya</taxon>
        <taxon>Ascomycota</taxon>
        <taxon>Pezizomycotina</taxon>
        <taxon>Sordariomycetes</taxon>
        <taxon>Hypocreomycetidae</taxon>
        <taxon>Hypocreales</taxon>
        <taxon>Clavicipitaceae</taxon>
        <taxon>Claviceps</taxon>
    </lineage>
</organism>
<gene>
    <name evidence="2" type="ORF">E4U42_003540</name>
</gene>